<name>A0A839ZH15_9HYPH</name>
<evidence type="ECO:0000313" key="2">
    <source>
        <dbReference type="EMBL" id="MBB3773867.1"/>
    </source>
</evidence>
<feature type="chain" id="PRO_5032322523" evidence="1">
    <location>
        <begin position="27"/>
        <end position="238"/>
    </location>
</feature>
<proteinExistence type="predicted"/>
<dbReference type="Proteomes" id="UP000533469">
    <property type="component" value="Unassembled WGS sequence"/>
</dbReference>
<accession>A0A839ZH15</accession>
<dbReference type="AlphaFoldDB" id="A0A839ZH15"/>
<keyword evidence="3" id="KW-1185">Reference proteome</keyword>
<evidence type="ECO:0000313" key="3">
    <source>
        <dbReference type="Proteomes" id="UP000533469"/>
    </source>
</evidence>
<dbReference type="RefSeq" id="WP_210287132.1">
    <property type="nucleotide sequence ID" value="NZ_JACICD010000016.1"/>
</dbReference>
<keyword evidence="1" id="KW-0732">Signal</keyword>
<organism evidence="2 3">
    <name type="scientific">Ancylobacter tetraedralis</name>
    <dbReference type="NCBI Taxonomy" id="217068"/>
    <lineage>
        <taxon>Bacteria</taxon>
        <taxon>Pseudomonadati</taxon>
        <taxon>Pseudomonadota</taxon>
        <taxon>Alphaproteobacteria</taxon>
        <taxon>Hyphomicrobiales</taxon>
        <taxon>Xanthobacteraceae</taxon>
        <taxon>Ancylobacter</taxon>
    </lineage>
</organism>
<gene>
    <name evidence="2" type="ORF">FHS55_004512</name>
</gene>
<sequence>MLTRRHLLSASLAVPVAAVVHRAAIAADTAPVVPGAASVQGTGADTAPHCERAEKRVEILRRFRKMYVDRHFGLDLFAADTGYLKTTLADANRMSLRFFVEYNNVWWFAIIDGVEVPSIGYDAETDTGSIVLDIRYGNEHLLAMQHIGFQGDRISRLQTYASNSFFGKDTPLVRLDAYGNAIWLETGYDLKISAEAAEVFLRTPTGRFFSENEPTSSAIVRIKNNLADLRKRYGWQPI</sequence>
<protein>
    <submittedName>
        <fullName evidence="2">Uncharacterized protein</fullName>
    </submittedName>
</protein>
<feature type="signal peptide" evidence="1">
    <location>
        <begin position="1"/>
        <end position="26"/>
    </location>
</feature>
<dbReference type="EMBL" id="JACICD010000016">
    <property type="protein sequence ID" value="MBB3773867.1"/>
    <property type="molecule type" value="Genomic_DNA"/>
</dbReference>
<evidence type="ECO:0000256" key="1">
    <source>
        <dbReference type="SAM" id="SignalP"/>
    </source>
</evidence>
<comment type="caution">
    <text evidence="2">The sequence shown here is derived from an EMBL/GenBank/DDBJ whole genome shotgun (WGS) entry which is preliminary data.</text>
</comment>
<reference evidence="2 3" key="1">
    <citation type="submission" date="2020-08" db="EMBL/GenBank/DDBJ databases">
        <title>Genomic Encyclopedia of Type Strains, Phase IV (KMG-IV): sequencing the most valuable type-strain genomes for metagenomic binning, comparative biology and taxonomic classification.</title>
        <authorList>
            <person name="Goeker M."/>
        </authorList>
    </citation>
    <scope>NUCLEOTIDE SEQUENCE [LARGE SCALE GENOMIC DNA]</scope>
    <source>
        <strain evidence="2 3">DSM 5895</strain>
    </source>
</reference>